<dbReference type="PROSITE" id="PS50885">
    <property type="entry name" value="HAMP"/>
    <property type="match status" value="1"/>
</dbReference>
<dbReference type="InterPro" id="IPR005467">
    <property type="entry name" value="His_kinase_dom"/>
</dbReference>
<comment type="caution">
    <text evidence="10">The sequence shown here is derived from an EMBL/GenBank/DDBJ whole genome shotgun (WGS) entry which is preliminary data.</text>
</comment>
<dbReference type="SUPFAM" id="SSF158472">
    <property type="entry name" value="HAMP domain-like"/>
    <property type="match status" value="1"/>
</dbReference>
<dbReference type="CDD" id="cd06225">
    <property type="entry name" value="HAMP"/>
    <property type="match status" value="1"/>
</dbReference>
<proteinExistence type="predicted"/>
<dbReference type="RefSeq" id="WP_345071167.1">
    <property type="nucleotide sequence ID" value="NZ_BAABDJ010000006.1"/>
</dbReference>
<keyword evidence="5" id="KW-0808">Transferase</keyword>
<keyword evidence="7" id="KW-0812">Transmembrane</keyword>
<dbReference type="InterPro" id="IPR007891">
    <property type="entry name" value="CHASE3"/>
</dbReference>
<dbReference type="Pfam" id="PF02518">
    <property type="entry name" value="HATPase_c"/>
    <property type="match status" value="1"/>
</dbReference>
<dbReference type="EMBL" id="BAABDJ010000006">
    <property type="protein sequence ID" value="GAA3999527.1"/>
    <property type="molecule type" value="Genomic_DNA"/>
</dbReference>
<evidence type="ECO:0000313" key="10">
    <source>
        <dbReference type="EMBL" id="GAA3999527.1"/>
    </source>
</evidence>
<dbReference type="InterPro" id="IPR003660">
    <property type="entry name" value="HAMP_dom"/>
</dbReference>
<dbReference type="SMART" id="SM00388">
    <property type="entry name" value="HisKA"/>
    <property type="match status" value="1"/>
</dbReference>
<gene>
    <name evidence="10" type="ORF">GCM10022408_08120</name>
</gene>
<dbReference type="Pfam" id="PF05227">
    <property type="entry name" value="CHASE3"/>
    <property type="match status" value="1"/>
</dbReference>
<dbReference type="SUPFAM" id="SSF55874">
    <property type="entry name" value="ATPase domain of HSP90 chaperone/DNA topoisomerase II/histidine kinase"/>
    <property type="match status" value="1"/>
</dbReference>
<evidence type="ECO:0000256" key="7">
    <source>
        <dbReference type="SAM" id="Phobius"/>
    </source>
</evidence>
<evidence type="ECO:0000259" key="8">
    <source>
        <dbReference type="PROSITE" id="PS50109"/>
    </source>
</evidence>
<dbReference type="PROSITE" id="PS50109">
    <property type="entry name" value="HIS_KIN"/>
    <property type="match status" value="1"/>
</dbReference>
<comment type="catalytic activity">
    <reaction evidence="1">
        <text>ATP + protein L-histidine = ADP + protein N-phospho-L-histidine.</text>
        <dbReference type="EC" id="2.7.13.3"/>
    </reaction>
</comment>
<dbReference type="InterPro" id="IPR003661">
    <property type="entry name" value="HisK_dim/P_dom"/>
</dbReference>
<comment type="subcellular location">
    <subcellularLocation>
        <location evidence="2">Membrane</location>
    </subcellularLocation>
</comment>
<dbReference type="SUPFAM" id="SSF47384">
    <property type="entry name" value="Homodimeric domain of signal transducing histidine kinase"/>
    <property type="match status" value="1"/>
</dbReference>
<accession>A0ABP7RMA5</accession>
<feature type="domain" description="HAMP" evidence="9">
    <location>
        <begin position="216"/>
        <end position="268"/>
    </location>
</feature>
<keyword evidence="6" id="KW-0418">Kinase</keyword>
<protein>
    <recommendedName>
        <fullName evidence="3">histidine kinase</fullName>
        <ecNumber evidence="3">2.7.13.3</ecNumber>
    </recommendedName>
</protein>
<dbReference type="Proteomes" id="UP001500567">
    <property type="component" value="Unassembled WGS sequence"/>
</dbReference>
<keyword evidence="4" id="KW-0597">Phosphoprotein</keyword>
<dbReference type="InterPro" id="IPR003594">
    <property type="entry name" value="HATPase_dom"/>
</dbReference>
<evidence type="ECO:0000259" key="9">
    <source>
        <dbReference type="PROSITE" id="PS50885"/>
    </source>
</evidence>
<evidence type="ECO:0000313" key="11">
    <source>
        <dbReference type="Proteomes" id="UP001500567"/>
    </source>
</evidence>
<dbReference type="PANTHER" id="PTHR42878">
    <property type="entry name" value="TWO-COMPONENT HISTIDINE KINASE"/>
    <property type="match status" value="1"/>
</dbReference>
<dbReference type="CDD" id="cd00082">
    <property type="entry name" value="HisKA"/>
    <property type="match status" value="1"/>
</dbReference>
<dbReference type="SMART" id="SM00304">
    <property type="entry name" value="HAMP"/>
    <property type="match status" value="1"/>
</dbReference>
<dbReference type="InterPro" id="IPR004358">
    <property type="entry name" value="Sig_transdc_His_kin-like_C"/>
</dbReference>
<reference evidence="11" key="1">
    <citation type="journal article" date="2019" name="Int. J. Syst. Evol. Microbiol.">
        <title>The Global Catalogue of Microorganisms (GCM) 10K type strain sequencing project: providing services to taxonomists for standard genome sequencing and annotation.</title>
        <authorList>
            <consortium name="The Broad Institute Genomics Platform"/>
            <consortium name="The Broad Institute Genome Sequencing Center for Infectious Disease"/>
            <person name="Wu L."/>
            <person name="Ma J."/>
        </authorList>
    </citation>
    <scope>NUCLEOTIDE SEQUENCE [LARGE SCALE GENOMIC DNA]</scope>
    <source>
        <strain evidence="11">JCM 17224</strain>
    </source>
</reference>
<keyword evidence="7" id="KW-1133">Transmembrane helix</keyword>
<dbReference type="PRINTS" id="PR00344">
    <property type="entry name" value="BCTRLSENSOR"/>
</dbReference>
<dbReference type="InterPro" id="IPR036097">
    <property type="entry name" value="HisK_dim/P_sf"/>
</dbReference>
<evidence type="ECO:0000256" key="2">
    <source>
        <dbReference type="ARBA" id="ARBA00004370"/>
    </source>
</evidence>
<dbReference type="Gene3D" id="6.10.340.10">
    <property type="match status" value="1"/>
</dbReference>
<evidence type="ECO:0000256" key="1">
    <source>
        <dbReference type="ARBA" id="ARBA00000085"/>
    </source>
</evidence>
<organism evidence="10 11">
    <name type="scientific">Hymenobacter fastidiosus</name>
    <dbReference type="NCBI Taxonomy" id="486264"/>
    <lineage>
        <taxon>Bacteria</taxon>
        <taxon>Pseudomonadati</taxon>
        <taxon>Bacteroidota</taxon>
        <taxon>Cytophagia</taxon>
        <taxon>Cytophagales</taxon>
        <taxon>Hymenobacteraceae</taxon>
        <taxon>Hymenobacter</taxon>
    </lineage>
</organism>
<dbReference type="SMART" id="SM00387">
    <property type="entry name" value="HATPase_c"/>
    <property type="match status" value="1"/>
</dbReference>
<dbReference type="InterPro" id="IPR050351">
    <property type="entry name" value="BphY/WalK/GraS-like"/>
</dbReference>
<dbReference type="EC" id="2.7.13.3" evidence="3"/>
<feature type="transmembrane region" description="Helical" evidence="7">
    <location>
        <begin position="194"/>
        <end position="215"/>
    </location>
</feature>
<evidence type="ECO:0000256" key="6">
    <source>
        <dbReference type="ARBA" id="ARBA00022777"/>
    </source>
</evidence>
<name>A0ABP7RMA5_9BACT</name>
<sequence length="513" mass="58279">MKLKLSTKLFAGFLLISALFAGVVFVNYQLSRKVLRNSQRVEASQRLTGEASMLFRNIIDMESGFRGYLLLGNEFTLKPYYQGERELLGRFSEIHDQLLPTDPQYARITRAQKLFQQWSSFSHLLISEKREARRRNPRQIAMAGMEHGALAASLTGPQIMDQIRVIFDAFDRTELAARKKVQQKLEESIRQTRLGSVIITLLSILVGLLWAAYVTRLIARRIATMVALSTRISGGDYITRIDDTDQDELTALADSLNLMARTIDSTITQLERRNQELDQFAYVVSHDLKAPLRGIESASRWIEEDMGHSVPPHIQEFLALMRVRVHRMENLITGILDLARIGRTQLAEERINVRELLTEIVDSLEKPPGFRFELPTYLPTLTTSRVQLQQVFTNLISNAVKYHEHPEEGVVRVGCREDRQQYTFSVSDNGPGIDPQYHERIFVIFQTLTERDTLESTGVGLAIVKKIVERQGGIIRVESAEGHGATFVFTWPKERVAHAERRPAPSQLVAGPA</sequence>
<evidence type="ECO:0000256" key="4">
    <source>
        <dbReference type="ARBA" id="ARBA00022553"/>
    </source>
</evidence>
<dbReference type="Gene3D" id="3.30.565.10">
    <property type="entry name" value="Histidine kinase-like ATPase, C-terminal domain"/>
    <property type="match status" value="1"/>
</dbReference>
<feature type="domain" description="Histidine kinase" evidence="8">
    <location>
        <begin position="283"/>
        <end position="495"/>
    </location>
</feature>
<dbReference type="Gene3D" id="1.10.287.130">
    <property type="match status" value="1"/>
</dbReference>
<dbReference type="Pfam" id="PF00512">
    <property type="entry name" value="HisKA"/>
    <property type="match status" value="1"/>
</dbReference>
<evidence type="ECO:0000256" key="5">
    <source>
        <dbReference type="ARBA" id="ARBA00022679"/>
    </source>
</evidence>
<keyword evidence="11" id="KW-1185">Reference proteome</keyword>
<dbReference type="CDD" id="cd19410">
    <property type="entry name" value="HK9-like_sensor"/>
    <property type="match status" value="1"/>
</dbReference>
<dbReference type="PANTHER" id="PTHR42878:SF15">
    <property type="entry name" value="BACTERIOPHYTOCHROME"/>
    <property type="match status" value="1"/>
</dbReference>
<keyword evidence="7" id="KW-0472">Membrane</keyword>
<dbReference type="InterPro" id="IPR036890">
    <property type="entry name" value="HATPase_C_sf"/>
</dbReference>
<dbReference type="Pfam" id="PF00672">
    <property type="entry name" value="HAMP"/>
    <property type="match status" value="1"/>
</dbReference>
<evidence type="ECO:0000256" key="3">
    <source>
        <dbReference type="ARBA" id="ARBA00012438"/>
    </source>
</evidence>